<keyword evidence="1" id="KW-0812">Transmembrane</keyword>
<organism evidence="2 3">
    <name type="scientific">Kolteria novifilia</name>
    <dbReference type="NCBI Taxonomy" id="2527975"/>
    <lineage>
        <taxon>Bacteria</taxon>
        <taxon>Pseudomonadati</taxon>
        <taxon>Planctomycetota</taxon>
        <taxon>Planctomycetia</taxon>
        <taxon>Kolteriales</taxon>
        <taxon>Kolteriaceae</taxon>
        <taxon>Kolteria</taxon>
    </lineage>
</organism>
<keyword evidence="1" id="KW-1133">Transmembrane helix</keyword>
<dbReference type="RefSeq" id="WP_145256680.1">
    <property type="nucleotide sequence ID" value="NZ_CP036279.1"/>
</dbReference>
<protein>
    <submittedName>
        <fullName evidence="2">Uncharacterized protein</fullName>
    </submittedName>
</protein>
<keyword evidence="3" id="KW-1185">Reference proteome</keyword>
<reference evidence="2 3" key="1">
    <citation type="submission" date="2019-02" db="EMBL/GenBank/DDBJ databases">
        <title>Deep-cultivation of Planctomycetes and their phenomic and genomic characterization uncovers novel biology.</title>
        <authorList>
            <person name="Wiegand S."/>
            <person name="Jogler M."/>
            <person name="Boedeker C."/>
            <person name="Pinto D."/>
            <person name="Vollmers J."/>
            <person name="Rivas-Marin E."/>
            <person name="Kohn T."/>
            <person name="Peeters S.H."/>
            <person name="Heuer A."/>
            <person name="Rast P."/>
            <person name="Oberbeckmann S."/>
            <person name="Bunk B."/>
            <person name="Jeske O."/>
            <person name="Meyerdierks A."/>
            <person name="Storesund J.E."/>
            <person name="Kallscheuer N."/>
            <person name="Luecker S."/>
            <person name="Lage O.M."/>
            <person name="Pohl T."/>
            <person name="Merkel B.J."/>
            <person name="Hornburger P."/>
            <person name="Mueller R.-W."/>
            <person name="Bruemmer F."/>
            <person name="Labrenz M."/>
            <person name="Spormann A.M."/>
            <person name="Op den Camp H."/>
            <person name="Overmann J."/>
            <person name="Amann R."/>
            <person name="Jetten M.S.M."/>
            <person name="Mascher T."/>
            <person name="Medema M.H."/>
            <person name="Devos D.P."/>
            <person name="Kaster A.-K."/>
            <person name="Ovreas L."/>
            <person name="Rohde M."/>
            <person name="Galperin M.Y."/>
            <person name="Jogler C."/>
        </authorList>
    </citation>
    <scope>NUCLEOTIDE SEQUENCE [LARGE SCALE GENOMIC DNA]</scope>
    <source>
        <strain evidence="2 3">Pan216</strain>
    </source>
</reference>
<dbReference type="EMBL" id="CP036279">
    <property type="protein sequence ID" value="QDU60593.1"/>
    <property type="molecule type" value="Genomic_DNA"/>
</dbReference>
<proteinExistence type="predicted"/>
<accession>A0A518B0T7</accession>
<dbReference type="KEGG" id="knv:Pan216_14400"/>
<name>A0A518B0T7_9BACT</name>
<evidence type="ECO:0000313" key="3">
    <source>
        <dbReference type="Proteomes" id="UP000317093"/>
    </source>
</evidence>
<gene>
    <name evidence="2" type="ORF">Pan216_14400</name>
</gene>
<keyword evidence="1" id="KW-0472">Membrane</keyword>
<evidence type="ECO:0000313" key="2">
    <source>
        <dbReference type="EMBL" id="QDU60593.1"/>
    </source>
</evidence>
<evidence type="ECO:0000256" key="1">
    <source>
        <dbReference type="SAM" id="Phobius"/>
    </source>
</evidence>
<feature type="transmembrane region" description="Helical" evidence="1">
    <location>
        <begin position="53"/>
        <end position="74"/>
    </location>
</feature>
<sequence length="177" mass="18980">MTNDSNELDPELHDVEAALAVLRPDAASLDHGLLMYRAGEIAGERSAPTHPSFGWPVAFTAMSSVAAVLLVMLLQGPRTVIETRIVEVEVPVPASTPTSVIARTADDSSANEWPRANLPSPLPFETRAEYLASIERHFTLGVDPWASTIPKNDESIAAEGSAPTYFEMLDGLLKEGG</sequence>
<dbReference type="AlphaFoldDB" id="A0A518B0T7"/>
<dbReference type="Proteomes" id="UP000317093">
    <property type="component" value="Chromosome"/>
</dbReference>